<keyword evidence="3" id="KW-1185">Reference proteome</keyword>
<dbReference type="AlphaFoldDB" id="A0A6B8WIL5"/>
<organism evidence="2 3">
    <name type="scientific">Corynebacterium occultum</name>
    <dbReference type="NCBI Taxonomy" id="2675219"/>
    <lineage>
        <taxon>Bacteria</taxon>
        <taxon>Bacillati</taxon>
        <taxon>Actinomycetota</taxon>
        <taxon>Actinomycetes</taxon>
        <taxon>Mycobacteriales</taxon>
        <taxon>Corynebacteriaceae</taxon>
        <taxon>Corynebacterium</taxon>
    </lineage>
</organism>
<proteinExistence type="predicted"/>
<sequence>MSTHNSADNSPEKDSIFDNLKETGQAWLSAGSRLGDVVSDFTGRFREQEGSTTSAGAHALHDPVLAQESTASRFRAATKEASAKLSSARSAGELKAATGGFASHAEDILRDASANLRRAAAETKEGESAEQARAAFTTAVKSVRESFDEAVDSVQERRATLGSGDKTDEGEANSTIEELRARLDDLITRAGSMARRSGGSAGEKTLDAEDAGNRGIPDIIEGEVISEGPAADASPEPKNPTEKDN</sequence>
<feature type="region of interest" description="Disordered" evidence="1">
    <location>
        <begin position="190"/>
        <end position="245"/>
    </location>
</feature>
<gene>
    <name evidence="2" type="ORF">COCCU_01845</name>
</gene>
<evidence type="ECO:0000313" key="3">
    <source>
        <dbReference type="Proteomes" id="UP000424462"/>
    </source>
</evidence>
<protein>
    <submittedName>
        <fullName evidence="2">Uncharacterized protein</fullName>
    </submittedName>
</protein>
<accession>A0A6B8WIL5</accession>
<dbReference type="EMBL" id="CP046455">
    <property type="protein sequence ID" value="QGU06328.1"/>
    <property type="molecule type" value="Genomic_DNA"/>
</dbReference>
<feature type="region of interest" description="Disordered" evidence="1">
    <location>
        <begin position="151"/>
        <end position="177"/>
    </location>
</feature>
<reference evidence="2 3" key="1">
    <citation type="submission" date="2019-11" db="EMBL/GenBank/DDBJ databases">
        <title>Complete genome sequence of Corynebacterium kalinowskii 1959, a novel Corynebacterium species isolated from soil of a small paddock in Vilsendorf, Germany.</title>
        <authorList>
            <person name="Schaffert L."/>
            <person name="Ruwe M."/>
            <person name="Milse J."/>
            <person name="Hanuschka K."/>
            <person name="Ortseifen V."/>
            <person name="Droste J."/>
            <person name="Brandt D."/>
            <person name="Schlueter L."/>
            <person name="Kutter Y."/>
            <person name="Vinke S."/>
            <person name="Viehoefer P."/>
            <person name="Jacob L."/>
            <person name="Luebke N.-C."/>
            <person name="Schulte-Berndt E."/>
            <person name="Hain C."/>
            <person name="Linder M."/>
            <person name="Schmidt P."/>
            <person name="Wollenschlaeger L."/>
            <person name="Luttermann T."/>
            <person name="Thieme E."/>
            <person name="Hassa J."/>
            <person name="Haak M."/>
            <person name="Wittchen M."/>
            <person name="Mentz A."/>
            <person name="Persicke M."/>
            <person name="Busche T."/>
            <person name="Ruckert C."/>
        </authorList>
    </citation>
    <scope>NUCLEOTIDE SEQUENCE [LARGE SCALE GENOMIC DNA]</scope>
    <source>
        <strain evidence="2 3">2039</strain>
    </source>
</reference>
<dbReference type="KEGG" id="cok:COCCU_01845"/>
<dbReference type="RefSeq" id="WP_156229900.1">
    <property type="nucleotide sequence ID" value="NZ_CP046455.1"/>
</dbReference>
<evidence type="ECO:0000313" key="2">
    <source>
        <dbReference type="EMBL" id="QGU06328.1"/>
    </source>
</evidence>
<feature type="compositionally biased region" description="Basic and acidic residues" evidence="1">
    <location>
        <begin position="154"/>
        <end position="169"/>
    </location>
</feature>
<name>A0A6B8WIL5_9CORY</name>
<evidence type="ECO:0000256" key="1">
    <source>
        <dbReference type="SAM" id="MobiDB-lite"/>
    </source>
</evidence>
<dbReference type="Proteomes" id="UP000424462">
    <property type="component" value="Chromosome"/>
</dbReference>
<dbReference type="NCBIfam" id="NF040480">
    <property type="entry name" value="CGLAU_01105_fam"/>
    <property type="match status" value="1"/>
</dbReference>